<dbReference type="AlphaFoldDB" id="A0A398BE82"/>
<evidence type="ECO:0000313" key="3">
    <source>
        <dbReference type="Proteomes" id="UP000265816"/>
    </source>
</evidence>
<protein>
    <submittedName>
        <fullName evidence="2">AbrB/MazE/SpoVT family DNA-binding domain-containing protein</fullName>
    </submittedName>
</protein>
<proteinExistence type="predicted"/>
<dbReference type="SUPFAM" id="SSF89447">
    <property type="entry name" value="AbrB/MazE/MraZ-like"/>
    <property type="match status" value="1"/>
</dbReference>
<evidence type="ECO:0000259" key="1">
    <source>
        <dbReference type="SMART" id="SM00966"/>
    </source>
</evidence>
<dbReference type="SMART" id="SM00966">
    <property type="entry name" value="SpoVT_AbrB"/>
    <property type="match status" value="1"/>
</dbReference>
<dbReference type="InterPro" id="IPR037914">
    <property type="entry name" value="SpoVT-AbrB_sf"/>
</dbReference>
<dbReference type="Gene3D" id="2.10.260.10">
    <property type="match status" value="1"/>
</dbReference>
<dbReference type="EMBL" id="QWVT01000014">
    <property type="protein sequence ID" value="RID86030.1"/>
    <property type="molecule type" value="Genomic_DNA"/>
</dbReference>
<name>A0A398BE82_9BACI</name>
<reference evidence="2 3" key="1">
    <citation type="submission" date="2018-08" db="EMBL/GenBank/DDBJ databases">
        <title>Bacillus jemisoniae sp. nov., Bacillus chryseoplanitiae sp. nov., Bacillus resnikiae sp. nov., and Bacillus frankliniae sp. nov., isolated from Viking spacecraft and associated surfaces.</title>
        <authorList>
            <person name="Seuylemezian A."/>
            <person name="Vaishampayan P."/>
        </authorList>
    </citation>
    <scope>NUCLEOTIDE SEQUENCE [LARGE SCALE GENOMIC DNA]</scope>
    <source>
        <strain evidence="2 3">JJ-247</strain>
    </source>
</reference>
<sequence>MVTVQKWGNSLAVRIPSKIVKQLGVQNGSQIKLELLDNVMVIKPVRTKPSLDDLLAQVKGKTNPHLDYDFGISKGKEYF</sequence>
<dbReference type="InterPro" id="IPR039052">
    <property type="entry name" value="Antitox_PemI-like"/>
</dbReference>
<gene>
    <name evidence="2" type="ORF">D1970_07800</name>
</gene>
<dbReference type="GO" id="GO:0003677">
    <property type="term" value="F:DNA binding"/>
    <property type="evidence" value="ECO:0007669"/>
    <property type="project" value="UniProtKB-KW"/>
</dbReference>
<dbReference type="OrthoDB" id="9795766at2"/>
<feature type="domain" description="SpoVT-AbrB" evidence="1">
    <location>
        <begin position="5"/>
        <end position="50"/>
    </location>
</feature>
<comment type="caution">
    <text evidence="2">The sequence shown here is derived from an EMBL/GenBank/DDBJ whole genome shotgun (WGS) entry which is preliminary data.</text>
</comment>
<evidence type="ECO:0000313" key="2">
    <source>
        <dbReference type="EMBL" id="RID86030.1"/>
    </source>
</evidence>
<keyword evidence="3" id="KW-1185">Reference proteome</keyword>
<dbReference type="GO" id="GO:0097351">
    <property type="term" value="F:toxin sequestering activity"/>
    <property type="evidence" value="ECO:0007669"/>
    <property type="project" value="InterPro"/>
</dbReference>
<keyword evidence="2" id="KW-0238">DNA-binding</keyword>
<dbReference type="Pfam" id="PF04014">
    <property type="entry name" value="MazE_antitoxin"/>
    <property type="match status" value="1"/>
</dbReference>
<dbReference type="PANTHER" id="PTHR40516">
    <property type="entry name" value="ANTITOXIN CHPS-RELATED"/>
    <property type="match status" value="1"/>
</dbReference>
<dbReference type="PANTHER" id="PTHR40516:SF1">
    <property type="entry name" value="ANTITOXIN CHPS-RELATED"/>
    <property type="match status" value="1"/>
</dbReference>
<dbReference type="InterPro" id="IPR007159">
    <property type="entry name" value="SpoVT-AbrB_dom"/>
</dbReference>
<accession>A0A398BE82</accession>
<dbReference type="Proteomes" id="UP000265816">
    <property type="component" value="Unassembled WGS sequence"/>
</dbReference>
<organism evidence="2 3">
    <name type="scientific">Mesobacillus zeae</name>
    <dbReference type="NCBI Taxonomy" id="1917180"/>
    <lineage>
        <taxon>Bacteria</taxon>
        <taxon>Bacillati</taxon>
        <taxon>Bacillota</taxon>
        <taxon>Bacilli</taxon>
        <taxon>Bacillales</taxon>
        <taxon>Bacillaceae</taxon>
        <taxon>Mesobacillus</taxon>
    </lineage>
</organism>